<dbReference type="PANTHER" id="PTHR35192">
    <property type="entry name" value="PROTEIN, PUTATIVE-RELATED"/>
    <property type="match status" value="1"/>
</dbReference>
<proteinExistence type="predicted"/>
<dbReference type="Proteomes" id="UP000053890">
    <property type="component" value="Unassembled WGS sequence"/>
</dbReference>
<protein>
    <recommendedName>
        <fullName evidence="2">Protein CPL1-like domain-containing protein</fullName>
    </recommendedName>
</protein>
<feature type="chain" id="PRO_5008265574" description="Protein CPL1-like domain-containing protein" evidence="1">
    <location>
        <begin position="20"/>
        <end position="325"/>
    </location>
</feature>
<dbReference type="AlphaFoldDB" id="A0A194SAW7"/>
<keyword evidence="1" id="KW-0732">Signal</keyword>
<dbReference type="OMA" id="ANCDNGY"/>
<dbReference type="RefSeq" id="XP_018272590.1">
    <property type="nucleotide sequence ID" value="XM_018416385.1"/>
</dbReference>
<dbReference type="InterPro" id="IPR038955">
    <property type="entry name" value="PriA/CPL1_fungi"/>
</dbReference>
<sequence length="325" mass="32560">MRSVLALASLVSLSSVALAQTGYGRFPCNIFNGDGTLSADPNQCLDSQLIPPGSADDSGFQGDGATPTNPECVAYGPNAGFFCGIAGAACTTDDNCDNGVCSGGVCSGGPGTDCDADSSCSGFLYCSDPSGENILGTCGGDGTFCNDPSTGNPDGTAAENFDTYNQYCASGFCSINDGGVCSNFVTQVDGDCSFDPEFACTVDSDTGAALTCDATSLTCQLAPQPTGARARARRARVNGAALFKRRACPLSHTACAISGAKGFECVDTLSNLEQCGACATEGGVDCTSLPGVESVGCMAGVCEIWSCADGYSFDSASSACVATLA</sequence>
<reference evidence="3 4" key="1">
    <citation type="journal article" date="2015" name="Front. Microbiol.">
        <title>Genome sequence of the plant growth promoting endophytic yeast Rhodotorula graminis WP1.</title>
        <authorList>
            <person name="Firrincieli A."/>
            <person name="Otillar R."/>
            <person name="Salamov A."/>
            <person name="Schmutz J."/>
            <person name="Khan Z."/>
            <person name="Redman R.S."/>
            <person name="Fleck N.D."/>
            <person name="Lindquist E."/>
            <person name="Grigoriev I.V."/>
            <person name="Doty S.L."/>
        </authorList>
    </citation>
    <scope>NUCLEOTIDE SEQUENCE [LARGE SCALE GENOMIC DNA]</scope>
    <source>
        <strain evidence="3 4">WP1</strain>
    </source>
</reference>
<name>A0A194SAW7_RHOGW</name>
<evidence type="ECO:0000259" key="2">
    <source>
        <dbReference type="Pfam" id="PF21671"/>
    </source>
</evidence>
<dbReference type="OrthoDB" id="439917at2759"/>
<feature type="signal peptide" evidence="1">
    <location>
        <begin position="1"/>
        <end position="19"/>
    </location>
</feature>
<dbReference type="GeneID" id="28976833"/>
<evidence type="ECO:0000313" key="3">
    <source>
        <dbReference type="EMBL" id="KPV76541.1"/>
    </source>
</evidence>
<gene>
    <name evidence="3" type="ORF">RHOBADRAFT_52534</name>
</gene>
<dbReference type="PANTHER" id="PTHR35192:SF2">
    <property type="entry name" value="APPLE DOMAIN-CONTAINING PROTEIN"/>
    <property type="match status" value="1"/>
</dbReference>
<evidence type="ECO:0000256" key="1">
    <source>
        <dbReference type="SAM" id="SignalP"/>
    </source>
</evidence>
<organism evidence="3 4">
    <name type="scientific">Rhodotorula graminis (strain WP1)</name>
    <dbReference type="NCBI Taxonomy" id="578459"/>
    <lineage>
        <taxon>Eukaryota</taxon>
        <taxon>Fungi</taxon>
        <taxon>Dikarya</taxon>
        <taxon>Basidiomycota</taxon>
        <taxon>Pucciniomycotina</taxon>
        <taxon>Microbotryomycetes</taxon>
        <taxon>Sporidiobolales</taxon>
        <taxon>Sporidiobolaceae</taxon>
        <taxon>Rhodotorula</taxon>
    </lineage>
</organism>
<dbReference type="EMBL" id="KQ474076">
    <property type="protein sequence ID" value="KPV76541.1"/>
    <property type="molecule type" value="Genomic_DNA"/>
</dbReference>
<feature type="domain" description="Protein CPL1-like" evidence="2">
    <location>
        <begin position="263"/>
        <end position="321"/>
    </location>
</feature>
<accession>A0A194SAW7</accession>
<keyword evidence="4" id="KW-1185">Reference proteome</keyword>
<dbReference type="Pfam" id="PF21671">
    <property type="entry name" value="CPL1-like"/>
    <property type="match status" value="1"/>
</dbReference>
<dbReference type="InterPro" id="IPR048661">
    <property type="entry name" value="CPL1-like"/>
</dbReference>
<evidence type="ECO:0000313" key="4">
    <source>
        <dbReference type="Proteomes" id="UP000053890"/>
    </source>
</evidence>